<evidence type="ECO:0000256" key="5">
    <source>
        <dbReference type="ARBA" id="ARBA00022989"/>
    </source>
</evidence>
<dbReference type="EMBL" id="JQED01000003">
    <property type="protein sequence ID" value="KGJ95417.1"/>
    <property type="molecule type" value="Genomic_DNA"/>
</dbReference>
<keyword evidence="5 7" id="KW-1133">Transmembrane helix</keyword>
<feature type="transmembrane region" description="Helical" evidence="7">
    <location>
        <begin position="200"/>
        <end position="217"/>
    </location>
</feature>
<keyword evidence="3" id="KW-1003">Cell membrane</keyword>
<evidence type="ECO:0000313" key="9">
    <source>
        <dbReference type="Proteomes" id="UP000029843"/>
    </source>
</evidence>
<keyword evidence="6 7" id="KW-0472">Membrane</keyword>
<gene>
    <name evidence="8" type="ORF">ND2E_1199</name>
</gene>
<accession>A0A099KZW3</accession>
<dbReference type="PANTHER" id="PTHR10464:SF4">
    <property type="entry name" value="UREA TRANSPORTER"/>
    <property type="match status" value="1"/>
</dbReference>
<feature type="transmembrane region" description="Helical" evidence="7">
    <location>
        <begin position="12"/>
        <end position="38"/>
    </location>
</feature>
<dbReference type="InterPro" id="IPR029020">
    <property type="entry name" value="Ammonium/urea_transptr"/>
</dbReference>
<dbReference type="GO" id="GO:0015204">
    <property type="term" value="F:urea transmembrane transporter activity"/>
    <property type="evidence" value="ECO:0007669"/>
    <property type="project" value="InterPro"/>
</dbReference>
<evidence type="ECO:0000256" key="3">
    <source>
        <dbReference type="ARBA" id="ARBA00022475"/>
    </source>
</evidence>
<dbReference type="Gene3D" id="1.10.3430.10">
    <property type="entry name" value="Ammonium transporter AmtB like domains"/>
    <property type="match status" value="1"/>
</dbReference>
<organism evidence="8 9">
    <name type="scientific">Colwellia psychrerythraea</name>
    <name type="common">Vibrio psychroerythus</name>
    <dbReference type="NCBI Taxonomy" id="28229"/>
    <lineage>
        <taxon>Bacteria</taxon>
        <taxon>Pseudomonadati</taxon>
        <taxon>Pseudomonadota</taxon>
        <taxon>Gammaproteobacteria</taxon>
        <taxon>Alteromonadales</taxon>
        <taxon>Colwelliaceae</taxon>
        <taxon>Colwellia</taxon>
    </lineage>
</organism>
<feature type="transmembrane region" description="Helical" evidence="7">
    <location>
        <begin position="224"/>
        <end position="241"/>
    </location>
</feature>
<reference evidence="8 9" key="1">
    <citation type="submission" date="2014-08" db="EMBL/GenBank/DDBJ databases">
        <title>Genomic and Phenotypic Diversity of Colwellia psychrerythraea strains from Disparate Marine Basins.</title>
        <authorList>
            <person name="Techtmann S.M."/>
            <person name="Stelling S.C."/>
            <person name="Utturkar S.M."/>
            <person name="Alshibli N."/>
            <person name="Harris A."/>
            <person name="Brown S.D."/>
            <person name="Hazen T.C."/>
        </authorList>
    </citation>
    <scope>NUCLEOTIDE SEQUENCE [LARGE SCALE GENOMIC DNA]</scope>
    <source>
        <strain evidence="8 9">ND2E</strain>
    </source>
</reference>
<dbReference type="InterPro" id="IPR004937">
    <property type="entry name" value="Urea_transporter"/>
</dbReference>
<evidence type="ECO:0000256" key="7">
    <source>
        <dbReference type="SAM" id="Phobius"/>
    </source>
</evidence>
<feature type="transmembrane region" description="Helical" evidence="7">
    <location>
        <begin position="247"/>
        <end position="266"/>
    </location>
</feature>
<evidence type="ECO:0000256" key="2">
    <source>
        <dbReference type="ARBA" id="ARBA00005914"/>
    </source>
</evidence>
<feature type="transmembrane region" description="Helical" evidence="7">
    <location>
        <begin position="74"/>
        <end position="93"/>
    </location>
</feature>
<dbReference type="PANTHER" id="PTHR10464">
    <property type="entry name" value="UREA TRANSPORTER"/>
    <property type="match status" value="1"/>
</dbReference>
<dbReference type="Proteomes" id="UP000029843">
    <property type="component" value="Unassembled WGS sequence"/>
</dbReference>
<dbReference type="Pfam" id="PF03253">
    <property type="entry name" value="UT"/>
    <property type="match status" value="1"/>
</dbReference>
<comment type="caution">
    <text evidence="8">The sequence shown here is derived from an EMBL/GenBank/DDBJ whole genome shotgun (WGS) entry which is preliminary data.</text>
</comment>
<sequence length="275" mass="29787">MLQSNLSTGLLFIIGIGINSPTMLLGGVLALLSSLVTAKLLNYDSDCVKRGFYGFNAALVGVAVFSLLPLSSISLVLVIVGGAFSALLMHIMMSKMSSTPALTAPFILTIWVIVLLIDFFGITMVSPVELVSPISNSPIDLFFGVFRGVGQVMLQGNWLSGVVFCCALLCSSYKTVVWVVLGSITGLLVATTFGFSQEKATLGLYSFNSCLVAIALADRYPTRYWLIFFALIFTVLLTRGFEMISIPAFTAPFVITTWLSIAVVKWQVNLRHHCQ</sequence>
<proteinExistence type="inferred from homology"/>
<dbReference type="PATRIC" id="fig|28229.4.peg.188"/>
<comment type="subcellular location">
    <subcellularLocation>
        <location evidence="1">Cell membrane</location>
        <topology evidence="1">Multi-pass membrane protein</topology>
    </subcellularLocation>
</comment>
<dbReference type="GO" id="GO:0005886">
    <property type="term" value="C:plasma membrane"/>
    <property type="evidence" value="ECO:0007669"/>
    <property type="project" value="UniProtKB-SubCell"/>
</dbReference>
<dbReference type="AlphaFoldDB" id="A0A099KZW3"/>
<protein>
    <submittedName>
        <fullName evidence="8">Urea transporter</fullName>
    </submittedName>
</protein>
<evidence type="ECO:0000313" key="8">
    <source>
        <dbReference type="EMBL" id="KGJ95417.1"/>
    </source>
</evidence>
<feature type="transmembrane region" description="Helical" evidence="7">
    <location>
        <begin position="148"/>
        <end position="169"/>
    </location>
</feature>
<name>A0A099KZW3_COLPS</name>
<feature type="transmembrane region" description="Helical" evidence="7">
    <location>
        <begin position="176"/>
        <end position="194"/>
    </location>
</feature>
<evidence type="ECO:0000256" key="1">
    <source>
        <dbReference type="ARBA" id="ARBA00004651"/>
    </source>
</evidence>
<feature type="transmembrane region" description="Helical" evidence="7">
    <location>
        <begin position="105"/>
        <end position="128"/>
    </location>
</feature>
<evidence type="ECO:0000256" key="6">
    <source>
        <dbReference type="ARBA" id="ARBA00023136"/>
    </source>
</evidence>
<feature type="transmembrane region" description="Helical" evidence="7">
    <location>
        <begin position="50"/>
        <end position="68"/>
    </location>
</feature>
<keyword evidence="4 7" id="KW-0812">Transmembrane</keyword>
<comment type="similarity">
    <text evidence="2">Belongs to the urea transporter family.</text>
</comment>
<evidence type="ECO:0000256" key="4">
    <source>
        <dbReference type="ARBA" id="ARBA00022692"/>
    </source>
</evidence>